<dbReference type="Gene3D" id="2.170.150.20">
    <property type="entry name" value="Peptide methionine sulfoxide reductase"/>
    <property type="match status" value="1"/>
</dbReference>
<keyword evidence="4" id="KW-0732">Signal</keyword>
<reference evidence="6 7" key="1">
    <citation type="submission" date="2018-09" db="EMBL/GenBank/DDBJ databases">
        <authorList>
            <person name="Zhu H."/>
        </authorList>
    </citation>
    <scope>NUCLEOTIDE SEQUENCE [LARGE SCALE GENOMIC DNA]</scope>
    <source>
        <strain evidence="6 7">K2R10-39</strain>
    </source>
</reference>
<dbReference type="AlphaFoldDB" id="A0A418WWQ1"/>
<dbReference type="GO" id="GO:0006979">
    <property type="term" value="P:response to oxidative stress"/>
    <property type="evidence" value="ECO:0007669"/>
    <property type="project" value="InterPro"/>
</dbReference>
<keyword evidence="7" id="KW-1185">Reference proteome</keyword>
<feature type="domain" description="MsrB" evidence="5">
    <location>
        <begin position="36"/>
        <end position="157"/>
    </location>
</feature>
<dbReference type="InterPro" id="IPR011057">
    <property type="entry name" value="Mss4-like_sf"/>
</dbReference>
<feature type="chain" id="PRO_5019397953" description="peptide-methionine (R)-S-oxide reductase" evidence="4">
    <location>
        <begin position="24"/>
        <end position="166"/>
    </location>
</feature>
<dbReference type="EC" id="1.8.4.12" evidence="1"/>
<dbReference type="GO" id="GO:0005737">
    <property type="term" value="C:cytoplasm"/>
    <property type="evidence" value="ECO:0007669"/>
    <property type="project" value="TreeGrafter"/>
</dbReference>
<dbReference type="NCBIfam" id="TIGR00357">
    <property type="entry name" value="peptide-methionine (R)-S-oxide reductase MsrB"/>
    <property type="match status" value="1"/>
</dbReference>
<proteinExistence type="predicted"/>
<dbReference type="RefSeq" id="WP_119743222.1">
    <property type="nucleotide sequence ID" value="NZ_QYUN01000003.1"/>
</dbReference>
<evidence type="ECO:0000256" key="2">
    <source>
        <dbReference type="ARBA" id="ARBA00023002"/>
    </source>
</evidence>
<dbReference type="PANTHER" id="PTHR10173:SF57">
    <property type="entry name" value="PEPTIDE-METHIONINE (R)-S-OXIDE REDUCTASE"/>
    <property type="match status" value="1"/>
</dbReference>
<evidence type="ECO:0000313" key="7">
    <source>
        <dbReference type="Proteomes" id="UP000285190"/>
    </source>
</evidence>
<evidence type="ECO:0000256" key="3">
    <source>
        <dbReference type="ARBA" id="ARBA00048488"/>
    </source>
</evidence>
<name>A0A418WWQ1_9BURK</name>
<dbReference type="PROSITE" id="PS51790">
    <property type="entry name" value="MSRB"/>
    <property type="match status" value="1"/>
</dbReference>
<evidence type="ECO:0000313" key="6">
    <source>
        <dbReference type="EMBL" id="RJF97088.1"/>
    </source>
</evidence>
<dbReference type="SUPFAM" id="SSF51316">
    <property type="entry name" value="Mss4-like"/>
    <property type="match status" value="1"/>
</dbReference>
<organism evidence="6 7">
    <name type="scientific">Noviherbaspirillum cavernae</name>
    <dbReference type="NCBI Taxonomy" id="2320862"/>
    <lineage>
        <taxon>Bacteria</taxon>
        <taxon>Pseudomonadati</taxon>
        <taxon>Pseudomonadota</taxon>
        <taxon>Betaproteobacteria</taxon>
        <taxon>Burkholderiales</taxon>
        <taxon>Oxalobacteraceae</taxon>
        <taxon>Noviherbaspirillum</taxon>
    </lineage>
</organism>
<dbReference type="Proteomes" id="UP000285190">
    <property type="component" value="Unassembled WGS sequence"/>
</dbReference>
<feature type="signal peptide" evidence="4">
    <location>
        <begin position="1"/>
        <end position="23"/>
    </location>
</feature>
<dbReference type="EMBL" id="QYUN01000003">
    <property type="protein sequence ID" value="RJF97088.1"/>
    <property type="molecule type" value="Genomic_DNA"/>
</dbReference>
<dbReference type="InterPro" id="IPR028427">
    <property type="entry name" value="Met_Sox_Rdtase_MsrB"/>
</dbReference>
<accession>A0A418WWQ1</accession>
<dbReference type="GO" id="GO:0030091">
    <property type="term" value="P:protein repair"/>
    <property type="evidence" value="ECO:0007669"/>
    <property type="project" value="InterPro"/>
</dbReference>
<comment type="catalytic activity">
    <reaction evidence="3">
        <text>L-methionyl-[protein] + [thioredoxin]-disulfide + H2O = L-methionyl-(R)-S-oxide-[protein] + [thioredoxin]-dithiol</text>
        <dbReference type="Rhea" id="RHEA:24164"/>
        <dbReference type="Rhea" id="RHEA-COMP:10698"/>
        <dbReference type="Rhea" id="RHEA-COMP:10700"/>
        <dbReference type="Rhea" id="RHEA-COMP:12313"/>
        <dbReference type="Rhea" id="RHEA-COMP:12314"/>
        <dbReference type="ChEBI" id="CHEBI:15377"/>
        <dbReference type="ChEBI" id="CHEBI:16044"/>
        <dbReference type="ChEBI" id="CHEBI:29950"/>
        <dbReference type="ChEBI" id="CHEBI:45764"/>
        <dbReference type="ChEBI" id="CHEBI:50058"/>
        <dbReference type="EC" id="1.8.4.12"/>
    </reaction>
</comment>
<dbReference type="Pfam" id="PF01641">
    <property type="entry name" value="SelR"/>
    <property type="match status" value="1"/>
</dbReference>
<sequence>MNRRRVLCGASGIALAYMFPALAKDDAPSFPLVKSKAEWKTLLPAQSYRVLFEEDTERPGSSPLNHEKRSGTFICAACNLPLFDSAAKYDSGTGWPSFHDALPSALGMKTDYKMIVPRTEYHCARCGGHQGHLFNDGPKPTGLRYCNNGVALRFVPKGEALPKLRT</sequence>
<protein>
    <recommendedName>
        <fullName evidence="1">peptide-methionine (R)-S-oxide reductase</fullName>
        <ecNumber evidence="1">1.8.4.12</ecNumber>
    </recommendedName>
</protein>
<dbReference type="PANTHER" id="PTHR10173">
    <property type="entry name" value="METHIONINE SULFOXIDE REDUCTASE"/>
    <property type="match status" value="1"/>
</dbReference>
<keyword evidence="2 6" id="KW-0560">Oxidoreductase</keyword>
<dbReference type="OrthoDB" id="9785497at2"/>
<comment type="caution">
    <text evidence="6">The sequence shown here is derived from an EMBL/GenBank/DDBJ whole genome shotgun (WGS) entry which is preliminary data.</text>
</comment>
<evidence type="ECO:0000256" key="1">
    <source>
        <dbReference type="ARBA" id="ARBA00012499"/>
    </source>
</evidence>
<dbReference type="InterPro" id="IPR002579">
    <property type="entry name" value="Met_Sox_Rdtase_MsrB_dom"/>
</dbReference>
<evidence type="ECO:0000256" key="4">
    <source>
        <dbReference type="SAM" id="SignalP"/>
    </source>
</evidence>
<evidence type="ECO:0000259" key="5">
    <source>
        <dbReference type="PROSITE" id="PS51790"/>
    </source>
</evidence>
<gene>
    <name evidence="6" type="primary">msrB</name>
    <name evidence="6" type="ORF">D3870_21690</name>
</gene>
<dbReference type="GO" id="GO:0033743">
    <property type="term" value="F:peptide-methionine (R)-S-oxide reductase activity"/>
    <property type="evidence" value="ECO:0007669"/>
    <property type="project" value="UniProtKB-EC"/>
</dbReference>